<keyword evidence="3" id="KW-1185">Reference proteome</keyword>
<feature type="domain" description="F-box" evidence="1">
    <location>
        <begin position="57"/>
        <end position="106"/>
    </location>
</feature>
<gene>
    <name evidence="2" type="ORF">FGG08_007133</name>
</gene>
<dbReference type="OrthoDB" id="5424471at2759"/>
<name>A0A9P8I242_9PEZI</name>
<protein>
    <recommendedName>
        <fullName evidence="1">F-box domain-containing protein</fullName>
    </recommendedName>
</protein>
<proteinExistence type="predicted"/>
<dbReference type="AlphaFoldDB" id="A0A9P8I242"/>
<reference evidence="2" key="1">
    <citation type="submission" date="2021-03" db="EMBL/GenBank/DDBJ databases">
        <title>Comparative genomics and phylogenomic investigation of the class Geoglossomycetes provide insights into ecological specialization and systematics.</title>
        <authorList>
            <person name="Melie T."/>
            <person name="Pirro S."/>
            <person name="Miller A.N."/>
            <person name="Quandt A."/>
        </authorList>
    </citation>
    <scope>NUCLEOTIDE SEQUENCE</scope>
    <source>
        <strain evidence="2">GBOQ0MN5Z8</strain>
    </source>
</reference>
<evidence type="ECO:0000313" key="3">
    <source>
        <dbReference type="Proteomes" id="UP000698800"/>
    </source>
</evidence>
<dbReference type="SUPFAM" id="SSF81383">
    <property type="entry name" value="F-box domain"/>
    <property type="match status" value="1"/>
</dbReference>
<comment type="caution">
    <text evidence="2">The sequence shown here is derived from an EMBL/GenBank/DDBJ whole genome shotgun (WGS) entry which is preliminary data.</text>
</comment>
<dbReference type="EMBL" id="JAGHQL010000250">
    <property type="protein sequence ID" value="KAH0535976.1"/>
    <property type="molecule type" value="Genomic_DNA"/>
</dbReference>
<sequence>MSGRDMQSRLDPIASLAKINDVYRRSRQAALRLRYNLGESPHPDLILSPYDRPLGQSLFLVDLPREILEEIASYLPVFWLLQFSTSCRALSDLFGFEKGNVHWYRALPPAIWQEMEQFQDEMELKVHIFSKHFPAEMLCVWFPDHYRRSIPAHPQAPAVATPETSAVAIPHHSGLFLSAGFTTSPQIPYVGTKWALYCPPSGPIQAHGYVGTITSGPTFVAFRAHKSLLGSAYDRDFNYRREIIGHLKKPNTCVICLKRRNLDGSVLALQATGYSFDMIHHLWELMCQQNRDFRLQRSSLETRRRAVRLRIIAAAEALWDGRDPFPVGAANYDTGAMQLVPHPGTLDARKYSVFRNRFAPTDKLRDFLFPPSALSVAPAQYQEGTFLTDPTKILRSNRQFADIDDGWVSAQASLMLNNLTNWRHQQYSLQGMGGCVDSWKKAATSWHLARLENEIESGAVYKGTFVTSAMTAANMGRCVHRLRTLLGYSADEVRVLPLLPDRGTAMAPEEYEKYLRNMEIVRDWEQVERERQRIFNKIASTGSSDIVTTATPSFFGCKTFTAWPKG</sequence>
<accession>A0A9P8I242</accession>
<evidence type="ECO:0000259" key="1">
    <source>
        <dbReference type="PROSITE" id="PS50181"/>
    </source>
</evidence>
<dbReference type="InterPro" id="IPR001810">
    <property type="entry name" value="F-box_dom"/>
</dbReference>
<dbReference type="InterPro" id="IPR036047">
    <property type="entry name" value="F-box-like_dom_sf"/>
</dbReference>
<dbReference type="PROSITE" id="PS50181">
    <property type="entry name" value="FBOX"/>
    <property type="match status" value="1"/>
</dbReference>
<evidence type="ECO:0000313" key="2">
    <source>
        <dbReference type="EMBL" id="KAH0535976.1"/>
    </source>
</evidence>
<dbReference type="Proteomes" id="UP000698800">
    <property type="component" value="Unassembled WGS sequence"/>
</dbReference>
<organism evidence="2 3">
    <name type="scientific">Glutinoglossum americanum</name>
    <dbReference type="NCBI Taxonomy" id="1670608"/>
    <lineage>
        <taxon>Eukaryota</taxon>
        <taxon>Fungi</taxon>
        <taxon>Dikarya</taxon>
        <taxon>Ascomycota</taxon>
        <taxon>Pezizomycotina</taxon>
        <taxon>Geoglossomycetes</taxon>
        <taxon>Geoglossales</taxon>
        <taxon>Geoglossaceae</taxon>
        <taxon>Glutinoglossum</taxon>
    </lineage>
</organism>